<evidence type="ECO:0000313" key="3">
    <source>
        <dbReference type="Proteomes" id="UP001299546"/>
    </source>
</evidence>
<evidence type="ECO:0000313" key="2">
    <source>
        <dbReference type="EMBL" id="MCB7386967.1"/>
    </source>
</evidence>
<dbReference type="Proteomes" id="UP001299546">
    <property type="component" value="Unassembled WGS sequence"/>
</dbReference>
<keyword evidence="2" id="KW-0378">Hydrolase</keyword>
<comment type="caution">
    <text evidence="2">The sequence shown here is derived from an EMBL/GenBank/DDBJ whole genome shotgun (WGS) entry which is preliminary data.</text>
</comment>
<dbReference type="Pfam" id="PF12146">
    <property type="entry name" value="Hydrolase_4"/>
    <property type="match status" value="1"/>
</dbReference>
<keyword evidence="3" id="KW-1185">Reference proteome</keyword>
<dbReference type="EMBL" id="JAJCIS010000002">
    <property type="protein sequence ID" value="MCB7386967.1"/>
    <property type="molecule type" value="Genomic_DNA"/>
</dbReference>
<dbReference type="PRINTS" id="PR00111">
    <property type="entry name" value="ABHYDROLASE"/>
</dbReference>
<accession>A0ABS8DEW7</accession>
<dbReference type="InterPro" id="IPR051044">
    <property type="entry name" value="MAG_DAG_Lipase"/>
</dbReference>
<dbReference type="SUPFAM" id="SSF53474">
    <property type="entry name" value="alpha/beta-Hydrolases"/>
    <property type="match status" value="1"/>
</dbReference>
<proteinExistence type="predicted"/>
<dbReference type="InterPro" id="IPR022742">
    <property type="entry name" value="Hydrolase_4"/>
</dbReference>
<sequence>MRTEGMFSTFDGTQLFLVKDLVTKPRAAVVIVHGLCEHQGRYDYVAARLNAQQINVYRFDHRGHGRSEGKKVFYSAWTEISDDVNAVVEMAAKENEGRPLFVMGHSMGGYAATCFATRFPGKADGIVLSGALTRYNCPCAGELPIDAPADMYSPNALGDGVCSDPAVGEAYAADPYVEKEISVGLLNSIYEGVEYLKKEAAAFVDPVLILHGADDGLVSELDSRQLFGDISSKDKSLRIYAGMYHEIFNEFEKDEPIGDMICWLNRRIK</sequence>
<dbReference type="InterPro" id="IPR029058">
    <property type="entry name" value="AB_hydrolase_fold"/>
</dbReference>
<protein>
    <submittedName>
        <fullName evidence="2">Alpha/beta hydrolase</fullName>
    </submittedName>
</protein>
<dbReference type="RefSeq" id="WP_066735972.1">
    <property type="nucleotide sequence ID" value="NZ_JAJCIQ010000002.1"/>
</dbReference>
<dbReference type="PANTHER" id="PTHR11614">
    <property type="entry name" value="PHOSPHOLIPASE-RELATED"/>
    <property type="match status" value="1"/>
</dbReference>
<gene>
    <name evidence="2" type="ORF">LIZ65_06665</name>
</gene>
<dbReference type="Gene3D" id="3.40.50.1820">
    <property type="entry name" value="alpha/beta hydrolase"/>
    <property type="match status" value="1"/>
</dbReference>
<feature type="domain" description="Serine aminopeptidase S33" evidence="1">
    <location>
        <begin position="24"/>
        <end position="250"/>
    </location>
</feature>
<organism evidence="2 3">
    <name type="scientific">Bariatricus massiliensis</name>
    <dbReference type="NCBI Taxonomy" id="1745713"/>
    <lineage>
        <taxon>Bacteria</taxon>
        <taxon>Bacillati</taxon>
        <taxon>Bacillota</taxon>
        <taxon>Clostridia</taxon>
        <taxon>Lachnospirales</taxon>
        <taxon>Lachnospiraceae</taxon>
        <taxon>Bariatricus</taxon>
    </lineage>
</organism>
<name>A0ABS8DEW7_9FIRM</name>
<reference evidence="2 3" key="1">
    <citation type="submission" date="2021-10" db="EMBL/GenBank/DDBJ databases">
        <title>Collection of gut derived symbiotic bacterial strains cultured from healthy donors.</title>
        <authorList>
            <person name="Lin H."/>
            <person name="Littmann E."/>
            <person name="Kohout C."/>
            <person name="Pamer E.G."/>
        </authorList>
    </citation>
    <scope>NUCLEOTIDE SEQUENCE [LARGE SCALE GENOMIC DNA]</scope>
    <source>
        <strain evidence="2 3">DFI.1.165</strain>
    </source>
</reference>
<evidence type="ECO:0000259" key="1">
    <source>
        <dbReference type="Pfam" id="PF12146"/>
    </source>
</evidence>
<dbReference type="InterPro" id="IPR000073">
    <property type="entry name" value="AB_hydrolase_1"/>
</dbReference>
<dbReference type="GO" id="GO:0016787">
    <property type="term" value="F:hydrolase activity"/>
    <property type="evidence" value="ECO:0007669"/>
    <property type="project" value="UniProtKB-KW"/>
</dbReference>